<keyword evidence="2" id="KW-1185">Reference proteome</keyword>
<proteinExistence type="predicted"/>
<feature type="non-terminal residue" evidence="1">
    <location>
        <position position="1"/>
    </location>
</feature>
<evidence type="ECO:0000313" key="1">
    <source>
        <dbReference type="EMBL" id="EMF13014.1"/>
    </source>
</evidence>
<name>M3D556_SPHMS</name>
<dbReference type="GeneID" id="27899170"/>
<dbReference type="EMBL" id="KB456264">
    <property type="protein sequence ID" value="EMF13014.1"/>
    <property type="molecule type" value="Genomic_DNA"/>
</dbReference>
<gene>
    <name evidence="1" type="ORF">SEPMUDRAFT_126058</name>
</gene>
<accession>M3D556</accession>
<evidence type="ECO:0000313" key="2">
    <source>
        <dbReference type="Proteomes" id="UP000016931"/>
    </source>
</evidence>
<dbReference type="Proteomes" id="UP000016931">
    <property type="component" value="Unassembled WGS sequence"/>
</dbReference>
<sequence>PTSMRTPRRRRRRRLPGMMTDMTRLILLHDASLGGSFADNSFEKNARLAAAAAVIVAETAEA</sequence>
<dbReference type="HOGENOM" id="CLU_2910570_0_0_1"/>
<reference evidence="1 2" key="1">
    <citation type="journal article" date="2012" name="PLoS Pathog.">
        <title>Diverse lifestyles and strategies of plant pathogenesis encoded in the genomes of eighteen Dothideomycetes fungi.</title>
        <authorList>
            <person name="Ohm R.A."/>
            <person name="Feau N."/>
            <person name="Henrissat B."/>
            <person name="Schoch C.L."/>
            <person name="Horwitz B.A."/>
            <person name="Barry K.W."/>
            <person name="Condon B.J."/>
            <person name="Copeland A.C."/>
            <person name="Dhillon B."/>
            <person name="Glaser F."/>
            <person name="Hesse C.N."/>
            <person name="Kosti I."/>
            <person name="LaButti K."/>
            <person name="Lindquist E.A."/>
            <person name="Lucas S."/>
            <person name="Salamov A.A."/>
            <person name="Bradshaw R.E."/>
            <person name="Ciuffetti L."/>
            <person name="Hamelin R.C."/>
            <person name="Kema G.H.J."/>
            <person name="Lawrence C."/>
            <person name="Scott J.A."/>
            <person name="Spatafora J.W."/>
            <person name="Turgeon B.G."/>
            <person name="de Wit P.J.G.M."/>
            <person name="Zhong S."/>
            <person name="Goodwin S.B."/>
            <person name="Grigoriev I.V."/>
        </authorList>
    </citation>
    <scope>NUCLEOTIDE SEQUENCE [LARGE SCALE GENOMIC DNA]</scope>
    <source>
        <strain evidence="1 2">SO2202</strain>
    </source>
</reference>
<dbReference type="RefSeq" id="XP_016761135.1">
    <property type="nucleotide sequence ID" value="XM_016902033.1"/>
</dbReference>
<organism evidence="1 2">
    <name type="scientific">Sphaerulina musiva (strain SO2202)</name>
    <name type="common">Poplar stem canker fungus</name>
    <name type="synonym">Septoria musiva</name>
    <dbReference type="NCBI Taxonomy" id="692275"/>
    <lineage>
        <taxon>Eukaryota</taxon>
        <taxon>Fungi</taxon>
        <taxon>Dikarya</taxon>
        <taxon>Ascomycota</taxon>
        <taxon>Pezizomycotina</taxon>
        <taxon>Dothideomycetes</taxon>
        <taxon>Dothideomycetidae</taxon>
        <taxon>Mycosphaerellales</taxon>
        <taxon>Mycosphaerellaceae</taxon>
        <taxon>Sphaerulina</taxon>
    </lineage>
</organism>
<protein>
    <submittedName>
        <fullName evidence="1">Uncharacterized protein</fullName>
    </submittedName>
</protein>
<dbReference type="AlphaFoldDB" id="M3D556"/>